<evidence type="ECO:0000313" key="2">
    <source>
        <dbReference type="EMBL" id="MDC0685074.1"/>
    </source>
</evidence>
<accession>A0ABT5CF50</accession>
<dbReference type="EMBL" id="JAQNDK010000006">
    <property type="protein sequence ID" value="MDC0685074.1"/>
    <property type="molecule type" value="Genomic_DNA"/>
</dbReference>
<dbReference type="Pfam" id="PF13817">
    <property type="entry name" value="DDE_Tnp_IS66_C"/>
    <property type="match status" value="1"/>
</dbReference>
<evidence type="ECO:0000313" key="3">
    <source>
        <dbReference type="Proteomes" id="UP001217485"/>
    </source>
</evidence>
<dbReference type="RefSeq" id="WP_272103869.1">
    <property type="nucleotide sequence ID" value="NZ_JAQNDK010000006.1"/>
</dbReference>
<dbReference type="Proteomes" id="UP001217485">
    <property type="component" value="Unassembled WGS sequence"/>
</dbReference>
<evidence type="ECO:0000259" key="1">
    <source>
        <dbReference type="Pfam" id="PF13817"/>
    </source>
</evidence>
<feature type="domain" description="Transposase IS66 C-terminal" evidence="1">
    <location>
        <begin position="1"/>
        <end position="31"/>
    </location>
</feature>
<dbReference type="InterPro" id="IPR039552">
    <property type="entry name" value="IS66_C"/>
</dbReference>
<organism evidence="2 3">
    <name type="scientific">Sorangium atrum</name>
    <dbReference type="NCBI Taxonomy" id="2995308"/>
    <lineage>
        <taxon>Bacteria</taxon>
        <taxon>Pseudomonadati</taxon>
        <taxon>Myxococcota</taxon>
        <taxon>Polyangia</taxon>
        <taxon>Polyangiales</taxon>
        <taxon>Polyangiaceae</taxon>
        <taxon>Sorangium</taxon>
    </lineage>
</organism>
<proteinExistence type="predicted"/>
<gene>
    <name evidence="2" type="ORF">POL72_45595</name>
</gene>
<sequence>MHGVNPLAWATDVIGKLQAGWPRDRLDELLPDAWATSSRATPSAGDADTT</sequence>
<name>A0ABT5CF50_9BACT</name>
<comment type="caution">
    <text evidence="2">The sequence shown here is derived from an EMBL/GenBank/DDBJ whole genome shotgun (WGS) entry which is preliminary data.</text>
</comment>
<protein>
    <submittedName>
        <fullName evidence="2">Transposase domain-containing protein</fullName>
    </submittedName>
</protein>
<keyword evidence="3" id="KW-1185">Reference proteome</keyword>
<reference evidence="2 3" key="1">
    <citation type="submission" date="2023-01" db="EMBL/GenBank/DDBJ databases">
        <title>Minimal conservation of predation-associated metabolite biosynthetic gene clusters underscores biosynthetic potential of Myxococcota including descriptions for ten novel species: Archangium lansinium sp. nov., Myxococcus landrumus sp. nov., Nannocystis bai.</title>
        <authorList>
            <person name="Ahearne A."/>
            <person name="Stevens C."/>
            <person name="Dowd S."/>
        </authorList>
    </citation>
    <scope>NUCLEOTIDE SEQUENCE [LARGE SCALE GENOMIC DNA]</scope>
    <source>
        <strain evidence="2 3">WIWO2</strain>
    </source>
</reference>